<evidence type="ECO:0000256" key="8">
    <source>
        <dbReference type="SAM" id="Phobius"/>
    </source>
</evidence>
<feature type="transmembrane region" description="Helical" evidence="8">
    <location>
        <begin position="6"/>
        <end position="23"/>
    </location>
</feature>
<dbReference type="InterPro" id="IPR036890">
    <property type="entry name" value="HATPase_C_sf"/>
</dbReference>
<keyword evidence="11" id="KW-1185">Reference proteome</keyword>
<gene>
    <name evidence="10" type="ORF">CR162_05330</name>
</gene>
<evidence type="ECO:0000259" key="9">
    <source>
        <dbReference type="PROSITE" id="PS50109"/>
    </source>
</evidence>
<evidence type="ECO:0000256" key="7">
    <source>
        <dbReference type="SAM" id="MobiDB-lite"/>
    </source>
</evidence>
<keyword evidence="4" id="KW-0547">Nucleotide-binding</keyword>
<dbReference type="PANTHER" id="PTHR44936">
    <property type="entry name" value="SENSOR PROTEIN CREC"/>
    <property type="match status" value="1"/>
</dbReference>
<keyword evidence="3" id="KW-0808">Transferase</keyword>
<feature type="region of interest" description="Disordered" evidence="7">
    <location>
        <begin position="254"/>
        <end position="278"/>
    </location>
</feature>
<keyword evidence="8" id="KW-0472">Membrane</keyword>
<accession>A0A2C7AD95</accession>
<name>A0A2C7AD95_9PROT</name>
<evidence type="ECO:0000256" key="2">
    <source>
        <dbReference type="ARBA" id="ARBA00012438"/>
    </source>
</evidence>
<dbReference type="Pfam" id="PF02518">
    <property type="entry name" value="HATPase_c"/>
    <property type="match status" value="1"/>
</dbReference>
<organism evidence="10 11">
    <name type="scientific">Teichococcus rhizosphaerae</name>
    <dbReference type="NCBI Taxonomy" id="1335062"/>
    <lineage>
        <taxon>Bacteria</taxon>
        <taxon>Pseudomonadati</taxon>
        <taxon>Pseudomonadota</taxon>
        <taxon>Alphaproteobacteria</taxon>
        <taxon>Acetobacterales</taxon>
        <taxon>Roseomonadaceae</taxon>
        <taxon>Roseomonas</taxon>
    </lineage>
</organism>
<dbReference type="AlphaFoldDB" id="A0A2C7AD95"/>
<comment type="catalytic activity">
    <reaction evidence="1">
        <text>ATP + protein L-histidine = ADP + protein N-phospho-L-histidine.</text>
        <dbReference type="EC" id="2.7.13.3"/>
    </reaction>
</comment>
<evidence type="ECO:0000256" key="1">
    <source>
        <dbReference type="ARBA" id="ARBA00000085"/>
    </source>
</evidence>
<dbReference type="OrthoDB" id="7283279at2"/>
<evidence type="ECO:0000256" key="6">
    <source>
        <dbReference type="ARBA" id="ARBA00022840"/>
    </source>
</evidence>
<keyword evidence="6" id="KW-0067">ATP-binding</keyword>
<feature type="domain" description="Histidine kinase" evidence="9">
    <location>
        <begin position="85"/>
        <end position="247"/>
    </location>
</feature>
<dbReference type="EMBL" id="PDNU01000005">
    <property type="protein sequence ID" value="PHK96019.1"/>
    <property type="molecule type" value="Genomic_DNA"/>
</dbReference>
<comment type="caution">
    <text evidence="10">The sequence shown here is derived from an EMBL/GenBank/DDBJ whole genome shotgun (WGS) entry which is preliminary data.</text>
</comment>
<evidence type="ECO:0000256" key="5">
    <source>
        <dbReference type="ARBA" id="ARBA00022777"/>
    </source>
</evidence>
<dbReference type="GO" id="GO:0004673">
    <property type="term" value="F:protein histidine kinase activity"/>
    <property type="evidence" value="ECO:0007669"/>
    <property type="project" value="UniProtKB-EC"/>
</dbReference>
<dbReference type="PRINTS" id="PR00344">
    <property type="entry name" value="BCTRLSENSOR"/>
</dbReference>
<evidence type="ECO:0000313" key="10">
    <source>
        <dbReference type="EMBL" id="PHK96019.1"/>
    </source>
</evidence>
<keyword evidence="8" id="KW-0812">Transmembrane</keyword>
<dbReference type="PROSITE" id="PS50109">
    <property type="entry name" value="HIS_KIN"/>
    <property type="match status" value="1"/>
</dbReference>
<dbReference type="SMART" id="SM00387">
    <property type="entry name" value="HATPase_c"/>
    <property type="match status" value="1"/>
</dbReference>
<dbReference type="InterPro" id="IPR003594">
    <property type="entry name" value="HATPase_dom"/>
</dbReference>
<dbReference type="SUPFAM" id="SSF55874">
    <property type="entry name" value="ATPase domain of HSP90 chaperone/DNA topoisomerase II/histidine kinase"/>
    <property type="match status" value="1"/>
</dbReference>
<dbReference type="Gene3D" id="3.30.565.10">
    <property type="entry name" value="Histidine kinase-like ATPase, C-terminal domain"/>
    <property type="match status" value="1"/>
</dbReference>
<dbReference type="InterPro" id="IPR050980">
    <property type="entry name" value="2C_sensor_his_kinase"/>
</dbReference>
<dbReference type="InterPro" id="IPR005467">
    <property type="entry name" value="His_kinase_dom"/>
</dbReference>
<dbReference type="Proteomes" id="UP000223527">
    <property type="component" value="Unassembled WGS sequence"/>
</dbReference>
<dbReference type="RefSeq" id="WP_099094506.1">
    <property type="nucleotide sequence ID" value="NZ_PDNU01000005.1"/>
</dbReference>
<sequence length="278" mass="29288">MATFSLIVLMAALSGLGLLLCMVERERRRAEGRAAGMEQELAQRDRHLGLFARELQGLGLALLGQAARQPPGGALEGHARTLLCLAADVHDLAAAAAAPRRLREEAVPLAPLLREVVEQVSLALAPGTRHWRIAPDLAALVLFADRRALKGALVELLARAARHTREGDPIDLRLVQAEETLSILVEDEGAGLAASDLGRGAAGDGTRGLGLGLVLARQLLRAHEGELTVEAVPGLGARSWMTLPRRRLLRASPAPAMPAEARGRAGQTTAPLVRTGGG</sequence>
<protein>
    <recommendedName>
        <fullName evidence="2">histidine kinase</fullName>
        <ecNumber evidence="2">2.7.13.3</ecNumber>
    </recommendedName>
</protein>
<proteinExistence type="predicted"/>
<dbReference type="PANTHER" id="PTHR44936:SF10">
    <property type="entry name" value="SENSOR PROTEIN RSTB"/>
    <property type="match status" value="1"/>
</dbReference>
<evidence type="ECO:0000313" key="11">
    <source>
        <dbReference type="Proteomes" id="UP000223527"/>
    </source>
</evidence>
<keyword evidence="5" id="KW-0418">Kinase</keyword>
<keyword evidence="8" id="KW-1133">Transmembrane helix</keyword>
<evidence type="ECO:0000256" key="4">
    <source>
        <dbReference type="ARBA" id="ARBA00022741"/>
    </source>
</evidence>
<dbReference type="EC" id="2.7.13.3" evidence="2"/>
<reference evidence="10 11" key="1">
    <citation type="submission" date="2017-10" db="EMBL/GenBank/DDBJ databases">
        <authorList>
            <person name="Banno H."/>
            <person name="Chua N.-H."/>
        </authorList>
    </citation>
    <scope>NUCLEOTIDE SEQUENCE [LARGE SCALE GENOMIC DNA]</scope>
    <source>
        <strain evidence="10 11">YW11</strain>
    </source>
</reference>
<evidence type="ECO:0000256" key="3">
    <source>
        <dbReference type="ARBA" id="ARBA00022679"/>
    </source>
</evidence>
<dbReference type="GO" id="GO:0005524">
    <property type="term" value="F:ATP binding"/>
    <property type="evidence" value="ECO:0007669"/>
    <property type="project" value="UniProtKB-KW"/>
</dbReference>
<dbReference type="InterPro" id="IPR004358">
    <property type="entry name" value="Sig_transdc_His_kin-like_C"/>
</dbReference>